<name>A0ABP7L793_9SPHN</name>
<dbReference type="Proteomes" id="UP001500827">
    <property type="component" value="Unassembled WGS sequence"/>
</dbReference>
<protein>
    <recommendedName>
        <fullName evidence="3">Secreted protein</fullName>
    </recommendedName>
</protein>
<organism evidence="1 2">
    <name type="scientific">Sphingomonas limnosediminicola</name>
    <dbReference type="NCBI Taxonomy" id="940133"/>
    <lineage>
        <taxon>Bacteria</taxon>
        <taxon>Pseudomonadati</taxon>
        <taxon>Pseudomonadota</taxon>
        <taxon>Alphaproteobacteria</taxon>
        <taxon>Sphingomonadales</taxon>
        <taxon>Sphingomonadaceae</taxon>
        <taxon>Sphingomonas</taxon>
    </lineage>
</organism>
<comment type="caution">
    <text evidence="1">The sequence shown here is derived from an EMBL/GenBank/DDBJ whole genome shotgun (WGS) entry which is preliminary data.</text>
</comment>
<gene>
    <name evidence="1" type="ORF">GCM10022276_12010</name>
</gene>
<keyword evidence="2" id="KW-1185">Reference proteome</keyword>
<evidence type="ECO:0008006" key="3">
    <source>
        <dbReference type="Google" id="ProtNLM"/>
    </source>
</evidence>
<evidence type="ECO:0000313" key="2">
    <source>
        <dbReference type="Proteomes" id="UP001500827"/>
    </source>
</evidence>
<evidence type="ECO:0000313" key="1">
    <source>
        <dbReference type="EMBL" id="GAA3894449.1"/>
    </source>
</evidence>
<reference evidence="2" key="1">
    <citation type="journal article" date="2019" name="Int. J. Syst. Evol. Microbiol.">
        <title>The Global Catalogue of Microorganisms (GCM) 10K type strain sequencing project: providing services to taxonomists for standard genome sequencing and annotation.</title>
        <authorList>
            <consortium name="The Broad Institute Genomics Platform"/>
            <consortium name="The Broad Institute Genome Sequencing Center for Infectious Disease"/>
            <person name="Wu L."/>
            <person name="Ma J."/>
        </authorList>
    </citation>
    <scope>NUCLEOTIDE SEQUENCE [LARGE SCALE GENOMIC DNA]</scope>
    <source>
        <strain evidence="2">JCM 17543</strain>
    </source>
</reference>
<accession>A0ABP7L793</accession>
<sequence>MVCRLAVDIFTTRLAVAVAPDEHVALVAVDVSPVSADPALSAVPDVCPVLPAHSTLYGTVSAPLASVKAVPVPLPVAVTLYPRVLVLLHTQTFCAFAAGVAGSWFKKETSVRPVSCTRFGTDAPIEIDPVEVVPRLP</sequence>
<dbReference type="EMBL" id="BAABBM010000001">
    <property type="protein sequence ID" value="GAA3894449.1"/>
    <property type="molecule type" value="Genomic_DNA"/>
</dbReference>
<proteinExistence type="predicted"/>